<protein>
    <submittedName>
        <fullName evidence="1">Uncharacterized protein</fullName>
    </submittedName>
</protein>
<dbReference type="Gramene" id="mRNA:HanXRQr2_Chr14g0659321">
    <property type="protein sequence ID" value="mRNA:HanXRQr2_Chr14g0659321"/>
    <property type="gene ID" value="HanXRQr2_Chr14g0659321"/>
</dbReference>
<dbReference type="AlphaFoldDB" id="A0A9K3H943"/>
<comment type="caution">
    <text evidence="1">The sequence shown here is derived from an EMBL/GenBank/DDBJ whole genome shotgun (WGS) entry which is preliminary data.</text>
</comment>
<proteinExistence type="predicted"/>
<name>A0A9K3H943_HELAN</name>
<evidence type="ECO:0000313" key="2">
    <source>
        <dbReference type="Proteomes" id="UP000215914"/>
    </source>
</evidence>
<keyword evidence="2" id="KW-1185">Reference proteome</keyword>
<evidence type="ECO:0000313" key="1">
    <source>
        <dbReference type="EMBL" id="KAF5770428.1"/>
    </source>
</evidence>
<organism evidence="1 2">
    <name type="scientific">Helianthus annuus</name>
    <name type="common">Common sunflower</name>
    <dbReference type="NCBI Taxonomy" id="4232"/>
    <lineage>
        <taxon>Eukaryota</taxon>
        <taxon>Viridiplantae</taxon>
        <taxon>Streptophyta</taxon>
        <taxon>Embryophyta</taxon>
        <taxon>Tracheophyta</taxon>
        <taxon>Spermatophyta</taxon>
        <taxon>Magnoliopsida</taxon>
        <taxon>eudicotyledons</taxon>
        <taxon>Gunneridae</taxon>
        <taxon>Pentapetalae</taxon>
        <taxon>asterids</taxon>
        <taxon>campanulids</taxon>
        <taxon>Asterales</taxon>
        <taxon>Asteraceae</taxon>
        <taxon>Asteroideae</taxon>
        <taxon>Heliantheae alliance</taxon>
        <taxon>Heliantheae</taxon>
        <taxon>Helianthus</taxon>
    </lineage>
</organism>
<dbReference type="EMBL" id="MNCJ02000329">
    <property type="protein sequence ID" value="KAF5770428.1"/>
    <property type="molecule type" value="Genomic_DNA"/>
</dbReference>
<sequence length="47" mass="5402">MEIVKLIVRCEEMITTYAYDDSLATVDKMHSATDQPKLMSLTIKPDR</sequence>
<dbReference type="Proteomes" id="UP000215914">
    <property type="component" value="Unassembled WGS sequence"/>
</dbReference>
<accession>A0A9K3H943</accession>
<reference evidence="1" key="1">
    <citation type="journal article" date="2017" name="Nature">
        <title>The sunflower genome provides insights into oil metabolism, flowering and Asterid evolution.</title>
        <authorList>
            <person name="Badouin H."/>
            <person name="Gouzy J."/>
            <person name="Grassa C.J."/>
            <person name="Murat F."/>
            <person name="Staton S.E."/>
            <person name="Cottret L."/>
            <person name="Lelandais-Briere C."/>
            <person name="Owens G.L."/>
            <person name="Carrere S."/>
            <person name="Mayjonade B."/>
            <person name="Legrand L."/>
            <person name="Gill N."/>
            <person name="Kane N.C."/>
            <person name="Bowers J.E."/>
            <person name="Hubner S."/>
            <person name="Bellec A."/>
            <person name="Berard A."/>
            <person name="Berges H."/>
            <person name="Blanchet N."/>
            <person name="Boniface M.C."/>
            <person name="Brunel D."/>
            <person name="Catrice O."/>
            <person name="Chaidir N."/>
            <person name="Claudel C."/>
            <person name="Donnadieu C."/>
            <person name="Faraut T."/>
            <person name="Fievet G."/>
            <person name="Helmstetter N."/>
            <person name="King M."/>
            <person name="Knapp S.J."/>
            <person name="Lai Z."/>
            <person name="Le Paslier M.C."/>
            <person name="Lippi Y."/>
            <person name="Lorenzon L."/>
            <person name="Mandel J.R."/>
            <person name="Marage G."/>
            <person name="Marchand G."/>
            <person name="Marquand E."/>
            <person name="Bret-Mestries E."/>
            <person name="Morien E."/>
            <person name="Nambeesan S."/>
            <person name="Nguyen T."/>
            <person name="Pegot-Espagnet P."/>
            <person name="Pouilly N."/>
            <person name="Raftis F."/>
            <person name="Sallet E."/>
            <person name="Schiex T."/>
            <person name="Thomas J."/>
            <person name="Vandecasteele C."/>
            <person name="Vares D."/>
            <person name="Vear F."/>
            <person name="Vautrin S."/>
            <person name="Crespi M."/>
            <person name="Mangin B."/>
            <person name="Burke J.M."/>
            <person name="Salse J."/>
            <person name="Munos S."/>
            <person name="Vincourt P."/>
            <person name="Rieseberg L.H."/>
            <person name="Langlade N.B."/>
        </authorList>
    </citation>
    <scope>NUCLEOTIDE SEQUENCE</scope>
    <source>
        <tissue evidence="1">Leaves</tissue>
    </source>
</reference>
<reference evidence="1" key="2">
    <citation type="submission" date="2020-06" db="EMBL/GenBank/DDBJ databases">
        <title>Helianthus annuus Genome sequencing and assembly Release 2.</title>
        <authorList>
            <person name="Gouzy J."/>
            <person name="Langlade N."/>
            <person name="Munos S."/>
        </authorList>
    </citation>
    <scope>NUCLEOTIDE SEQUENCE</scope>
    <source>
        <tissue evidence="1">Leaves</tissue>
    </source>
</reference>
<gene>
    <name evidence="1" type="ORF">HanXRQr2_Chr14g0659321</name>
</gene>